<feature type="disulfide bond" evidence="12">
    <location>
        <begin position="1105"/>
        <end position="1120"/>
    </location>
</feature>
<dbReference type="SUPFAM" id="SSF57196">
    <property type="entry name" value="EGF/Laminin"/>
    <property type="match status" value="5"/>
</dbReference>
<dbReference type="EMBL" id="KQ976914">
    <property type="protein sequence ID" value="KYN07112.1"/>
    <property type="molecule type" value="Genomic_DNA"/>
</dbReference>
<feature type="disulfide bond" evidence="12">
    <location>
        <begin position="1137"/>
        <end position="1155"/>
    </location>
</feature>
<evidence type="ECO:0000256" key="7">
    <source>
        <dbReference type="ARBA" id="ARBA00022989"/>
    </source>
</evidence>
<feature type="transmembrane region" description="Helical" evidence="14">
    <location>
        <begin position="1571"/>
        <end position="1592"/>
    </location>
</feature>
<evidence type="ECO:0000256" key="13">
    <source>
        <dbReference type="PROSITE-ProRule" id="PRU00461"/>
    </source>
</evidence>
<dbReference type="SMART" id="SM00181">
    <property type="entry name" value="EGF"/>
    <property type="match status" value="8"/>
</dbReference>
<dbReference type="InterPro" id="IPR036055">
    <property type="entry name" value="LDL_receptor-like_sf"/>
</dbReference>
<dbReference type="InterPro" id="IPR018097">
    <property type="entry name" value="EGF_Ca-bd_CS"/>
</dbReference>
<dbReference type="SMART" id="SM00135">
    <property type="entry name" value="LY"/>
    <property type="match status" value="11"/>
</dbReference>
<dbReference type="InterPro" id="IPR000152">
    <property type="entry name" value="EGF-type_Asp/Asn_hydroxyl_site"/>
</dbReference>
<evidence type="ECO:0000256" key="2">
    <source>
        <dbReference type="ARBA" id="ARBA00022536"/>
    </source>
</evidence>
<feature type="disulfide bond" evidence="12">
    <location>
        <begin position="896"/>
        <end position="911"/>
    </location>
</feature>
<evidence type="ECO:0000259" key="15">
    <source>
        <dbReference type="PROSITE" id="PS01186"/>
    </source>
</evidence>
<dbReference type="GO" id="GO:0005509">
    <property type="term" value="F:calcium ion binding"/>
    <property type="evidence" value="ECO:0007669"/>
    <property type="project" value="InterPro"/>
</dbReference>
<dbReference type="PROSITE" id="PS01186">
    <property type="entry name" value="EGF_2"/>
    <property type="match status" value="1"/>
</dbReference>
<feature type="disulfide bond" evidence="12">
    <location>
        <begin position="1093"/>
        <end position="1111"/>
    </location>
</feature>
<keyword evidence="2" id="KW-0245">EGF-like domain</keyword>
<dbReference type="PROSITE" id="PS00010">
    <property type="entry name" value="ASX_HYDROXYL"/>
    <property type="match status" value="2"/>
</dbReference>
<feature type="disulfide bond" evidence="12">
    <location>
        <begin position="1004"/>
        <end position="1016"/>
    </location>
</feature>
<dbReference type="InterPro" id="IPR023415">
    <property type="entry name" value="LDLR_class-A_CS"/>
</dbReference>
<dbReference type="FunFam" id="2.10.25.10:FF:000240">
    <property type="entry name" value="Vitamin K-dependent protein S"/>
    <property type="match status" value="1"/>
</dbReference>
<keyword evidence="3" id="KW-0254">Endocytosis</keyword>
<feature type="disulfide bond" evidence="12">
    <location>
        <begin position="1023"/>
        <end position="1038"/>
    </location>
</feature>
<dbReference type="InterPro" id="IPR002172">
    <property type="entry name" value="LDrepeatLR_classA_rpt"/>
</dbReference>
<feature type="repeat" description="LDL-receptor class B" evidence="13">
    <location>
        <begin position="380"/>
        <end position="422"/>
    </location>
</feature>
<evidence type="ECO:0000313" key="17">
    <source>
        <dbReference type="Proteomes" id="UP000078542"/>
    </source>
</evidence>
<keyword evidence="7 14" id="KW-1133">Transmembrane helix</keyword>
<dbReference type="FunFam" id="2.120.10.30:FF:000241">
    <property type="entry name" value="Low-density lipoprotein receptor-related protein 6"/>
    <property type="match status" value="1"/>
</dbReference>
<evidence type="ECO:0000256" key="11">
    <source>
        <dbReference type="ARBA" id="ARBA00023180"/>
    </source>
</evidence>
<comment type="subcellular location">
    <subcellularLocation>
        <location evidence="1">Membrane</location>
        <topology evidence="1">Single-pass type I membrane protein</topology>
    </subcellularLocation>
</comment>
<organism evidence="16 17">
    <name type="scientific">Cyphomyrmex costatus</name>
    <dbReference type="NCBI Taxonomy" id="456900"/>
    <lineage>
        <taxon>Eukaryota</taxon>
        <taxon>Metazoa</taxon>
        <taxon>Ecdysozoa</taxon>
        <taxon>Arthropoda</taxon>
        <taxon>Hexapoda</taxon>
        <taxon>Insecta</taxon>
        <taxon>Pterygota</taxon>
        <taxon>Neoptera</taxon>
        <taxon>Endopterygota</taxon>
        <taxon>Hymenoptera</taxon>
        <taxon>Apocrita</taxon>
        <taxon>Aculeata</taxon>
        <taxon>Formicoidea</taxon>
        <taxon>Formicidae</taxon>
        <taxon>Myrmicinae</taxon>
        <taxon>Cyphomyrmex</taxon>
    </lineage>
</organism>
<feature type="disulfide bond" evidence="12">
    <location>
        <begin position="65"/>
        <end position="80"/>
    </location>
</feature>
<dbReference type="Pfam" id="PF12662">
    <property type="entry name" value="cEGF"/>
    <property type="match status" value="1"/>
</dbReference>
<evidence type="ECO:0000256" key="6">
    <source>
        <dbReference type="ARBA" id="ARBA00022737"/>
    </source>
</evidence>
<dbReference type="PROSITE" id="PS01209">
    <property type="entry name" value="LDLRA_1"/>
    <property type="match status" value="5"/>
</dbReference>
<keyword evidence="5" id="KW-0732">Signal</keyword>
<sequence length="1675" mass="190107">SSIKCSKYEYKCRNNYCIPIDKFCDGIIKDCPDGSDEYDDCVKHLNCSSRFQCADDHCVYQHWVCDGKKDCPDGSDEWNCNINKTSSASKCKINNFQYLCKNKLCISLKLVCNGKDDCGDKSDEVNCTTSSCPSSVKCDHECKQTPEGSICFCKPGYKLKNDNTCRDINECQIYGICDQECINTPGSYRCKCQTDYFLQQDQKTCKSRAGEATIVFSTKTEIVGIYLDSQINFIVAKNLNLAIGVDMNGDHIYWSDIEENNRVIVRSTHQNKHEVIVRTGLKKISAIAVDWITENVYFTDNGYDHIGVCKDDGTYCTILINNINKPRGLVLSPTHGKMYWSDWGPRACITVAGMDGKNIRKFVCNNLKAPRSLTIDYPTNRLYWVDMKLKRIESIRLDGTDRRLVLHAMIRNPFSMAIFENKLYWSEWESKSIEFCNKFTGKDWNILHSNQRLSHYSLHIDQSSIKPKIDNPCYSNPCSELCMLNQNNGYTCACTLNKKLNVDNHTCQEVTKNVLILYDTVFTNYCNGMLGKPKTRTVSKVLQPKDIVSDPTSGQVICSVLTEQFEINIVRFDPVSDTFGNTILHNVSYFSMAFDHIGNNLYMTNILSNSIKVYSLKTLAMTAFYFKDSIPYYITLVPEESKMYVAFKDILPSNHTFERFCIYEMEMNGLGEKKLLRDNLHGPIISMYYDKDSKTLFVSDQMSGEILSLSAEGTRLLRTGLQQPLSLTVADDNIFWIEYEKYSNYLTLYSTNFKITYNHKNARFQIPIRDQLVNSPTSAHMVTLRKDVKENHDCQKNNGNCSHVCLLSSITSFVCACPPGMALSNNNRTCIVHECPKNEFKCSEHNICIQKENVCDDIAHCPNGEDETMDCHKREKCKENEFTCTNGECISIKSRCNWHYDCTDQSDEENCIKPKCASAKMEYLNIQSKPMIFISLNISECISIYSYSHNRAFIYVKCKFFLDEFQCRNGIIPCVSKSLLCDGEFDCEDGSDEKLETCKLGAPCLNGKFRCNNGNCISPSLMCNGFDDCSDGSDERHCLAKPNYLVNCTVDEYRCFDTDLCISIKLKCNGKSDCPKSDDEHDCSFCLEDEFTCDNAECISENLVCDKSDDCGDNSDEKNCDGSKKTMKSTKCDEFKCSSGTCLPYSKVCDGNQDCPDDSDENGKCQIACTMNNFCEGICYKTPKGDVCSCPDGYRLAADAISCEDINECKSNICSQICRNTIGSFECSCHEGYVIRSDKVSCKAVGPAMEFITVTSNDIRKISSNSHSIDMIHLLSGLSINGFDVNAVHNSVYWSNDEFGTVKKLNIKTKKMTTIMTVEHPQSLAVDWITDNVYVNDNGRLSMIKVCSLEKERCATLVEIEDKAKVESIAVDSINRWLFWVQITWQLDVPFSKICRTDMMGTDMKIISSDAGFVSGIAIDHIKLKLYWSDSFTKTIKSSNLDGSQRSIFLRTNMYHPFGISIFEQSLYWLMDTSGQLQSCKLYGKKSCKIINLGTNNVYRQFSILHISRQPVVENPCDGENCDYMCVLKKENATCICSDGKSIESNNTCTINMNSELIKNPSKNVRYSNGIYSLIIIVLLVFILLLCVYYYYQRNRLKLKSVNNLSCSSIYFHNPSYDRSDEVEITLNSIIAGLSPGQHEYINPIDNKFLNLKVSNSFTHTNVIFYDYIVCNYIF</sequence>
<evidence type="ECO:0000256" key="5">
    <source>
        <dbReference type="ARBA" id="ARBA00022729"/>
    </source>
</evidence>
<dbReference type="InterPro" id="IPR000033">
    <property type="entry name" value="LDLR_classB_rpt"/>
</dbReference>
<dbReference type="Pfam" id="PF00057">
    <property type="entry name" value="Ldl_recept_a"/>
    <property type="match status" value="9"/>
</dbReference>
<dbReference type="Proteomes" id="UP000078542">
    <property type="component" value="Unassembled WGS sequence"/>
</dbReference>
<evidence type="ECO:0000256" key="10">
    <source>
        <dbReference type="ARBA" id="ARBA00023170"/>
    </source>
</evidence>
<dbReference type="PANTHER" id="PTHR22722">
    <property type="entry name" value="LOW-DENSITY LIPOPROTEIN RECEPTOR-RELATED PROTEIN 2-RELATED"/>
    <property type="match status" value="1"/>
</dbReference>
<keyword evidence="10 16" id="KW-0675">Receptor</keyword>
<dbReference type="SMART" id="SM00179">
    <property type="entry name" value="EGF_CA"/>
    <property type="match status" value="4"/>
</dbReference>
<dbReference type="Gene3D" id="2.10.25.10">
    <property type="entry name" value="Laminin"/>
    <property type="match status" value="5"/>
</dbReference>
<feature type="disulfide bond" evidence="12">
    <location>
        <begin position="884"/>
        <end position="902"/>
    </location>
</feature>
<dbReference type="Pfam" id="PF00058">
    <property type="entry name" value="Ldl_recept_b"/>
    <property type="match status" value="3"/>
</dbReference>
<feature type="disulfide bond" evidence="12">
    <location>
        <begin position="100"/>
        <end position="118"/>
    </location>
</feature>
<gene>
    <name evidence="16" type="ORF">ALC62_01920</name>
</gene>
<dbReference type="SUPFAM" id="SSF63825">
    <property type="entry name" value="YWTD domain"/>
    <property type="match status" value="3"/>
</dbReference>
<dbReference type="FunFam" id="2.10.25.10:FF:000037">
    <property type="entry name" value="Signal peptide, CUB domain and EGF-like domain-containing 2"/>
    <property type="match status" value="1"/>
</dbReference>
<feature type="repeat" description="LDL-receptor class B" evidence="13">
    <location>
        <begin position="1424"/>
        <end position="1466"/>
    </location>
</feature>
<dbReference type="InterPro" id="IPR026823">
    <property type="entry name" value="cEGF"/>
</dbReference>
<feature type="domain" description="EGF-like" evidence="15">
    <location>
        <begin position="1227"/>
        <end position="1242"/>
    </location>
</feature>
<dbReference type="InterPro" id="IPR001881">
    <property type="entry name" value="EGF-like_Ca-bd_dom"/>
</dbReference>
<feature type="non-terminal residue" evidence="16">
    <location>
        <position position="1"/>
    </location>
</feature>
<keyword evidence="17" id="KW-1185">Reference proteome</keyword>
<dbReference type="STRING" id="456900.A0A151INQ8"/>
<dbReference type="GO" id="GO:0043235">
    <property type="term" value="C:receptor complex"/>
    <property type="evidence" value="ECO:0007669"/>
    <property type="project" value="TreeGrafter"/>
</dbReference>
<dbReference type="InterPro" id="IPR011042">
    <property type="entry name" value="6-blade_b-propeller_TolB-like"/>
</dbReference>
<evidence type="ECO:0000256" key="14">
    <source>
        <dbReference type="SAM" id="Phobius"/>
    </source>
</evidence>
<evidence type="ECO:0000256" key="3">
    <source>
        <dbReference type="ARBA" id="ARBA00022583"/>
    </source>
</evidence>
<comment type="caution">
    <text evidence="12">Lacks conserved residue(s) required for the propagation of feature annotation.</text>
</comment>
<dbReference type="GO" id="GO:0005886">
    <property type="term" value="C:plasma membrane"/>
    <property type="evidence" value="ECO:0007669"/>
    <property type="project" value="TreeGrafter"/>
</dbReference>
<dbReference type="Gene3D" id="2.120.10.30">
    <property type="entry name" value="TolB, C-terminal domain"/>
    <property type="match status" value="3"/>
</dbReference>
<dbReference type="PANTHER" id="PTHR22722:SF14">
    <property type="entry name" value="MEGALIN, ISOFORM A"/>
    <property type="match status" value="1"/>
</dbReference>
<keyword evidence="8 14" id="KW-0472">Membrane</keyword>
<protein>
    <submittedName>
        <fullName evidence="16">Vitellogenin receptor</fullName>
    </submittedName>
</protein>
<dbReference type="Pfam" id="PF14670">
    <property type="entry name" value="FXa_inhibition"/>
    <property type="match status" value="2"/>
</dbReference>
<dbReference type="Gene3D" id="4.10.400.10">
    <property type="entry name" value="Low-density Lipoprotein Receptor"/>
    <property type="match status" value="10"/>
</dbReference>
<dbReference type="SUPFAM" id="SSF57424">
    <property type="entry name" value="LDL receptor-like module"/>
    <property type="match status" value="10"/>
</dbReference>
<dbReference type="PROSITE" id="PS50068">
    <property type="entry name" value="LDLRA_2"/>
    <property type="match status" value="10"/>
</dbReference>
<name>A0A151INQ8_9HYME</name>
<feature type="disulfide bond" evidence="12">
    <location>
        <begin position="1068"/>
        <end position="1083"/>
    </location>
</feature>
<dbReference type="CDD" id="cd00054">
    <property type="entry name" value="EGF_CA"/>
    <property type="match status" value="2"/>
</dbReference>
<dbReference type="InterPro" id="IPR051221">
    <property type="entry name" value="LDLR-related"/>
</dbReference>
<feature type="disulfide bond" evidence="12">
    <location>
        <begin position="53"/>
        <end position="71"/>
    </location>
</feature>
<keyword evidence="11" id="KW-0325">Glycoprotein</keyword>
<reference evidence="16 17" key="1">
    <citation type="submission" date="2016-03" db="EMBL/GenBank/DDBJ databases">
        <title>Cyphomyrmex costatus WGS genome.</title>
        <authorList>
            <person name="Nygaard S."/>
            <person name="Hu H."/>
            <person name="Boomsma J."/>
            <person name="Zhang G."/>
        </authorList>
    </citation>
    <scope>NUCLEOTIDE SEQUENCE [LARGE SCALE GENOMIC DNA]</scope>
    <source>
        <strain evidence="16">MS0001</strain>
        <tissue evidence="16">Whole body</tissue>
    </source>
</reference>
<dbReference type="FunFam" id="2.10.25.10:FF:000009">
    <property type="entry name" value="Low-density lipoprotein receptor isoform 1"/>
    <property type="match status" value="1"/>
</dbReference>
<dbReference type="PROSITE" id="PS01187">
    <property type="entry name" value="EGF_CA"/>
    <property type="match status" value="2"/>
</dbReference>
<evidence type="ECO:0000256" key="9">
    <source>
        <dbReference type="ARBA" id="ARBA00023157"/>
    </source>
</evidence>
<dbReference type="PRINTS" id="PR00261">
    <property type="entry name" value="LDLRECEPTOR"/>
</dbReference>
<feature type="disulfide bond" evidence="12">
    <location>
        <begin position="5"/>
        <end position="17"/>
    </location>
</feature>
<evidence type="ECO:0000256" key="1">
    <source>
        <dbReference type="ARBA" id="ARBA00004479"/>
    </source>
</evidence>
<feature type="disulfide bond" evidence="12">
    <location>
        <begin position="877"/>
        <end position="889"/>
    </location>
</feature>
<dbReference type="CDD" id="cd00112">
    <property type="entry name" value="LDLa"/>
    <property type="match status" value="10"/>
</dbReference>
<evidence type="ECO:0000256" key="12">
    <source>
        <dbReference type="PROSITE-ProRule" id="PRU00124"/>
    </source>
</evidence>
<proteinExistence type="predicted"/>
<feature type="repeat" description="LDL-receptor class B" evidence="13">
    <location>
        <begin position="250"/>
        <end position="293"/>
    </location>
</feature>
<feature type="disulfide bond" evidence="12">
    <location>
        <begin position="112"/>
        <end position="127"/>
    </location>
</feature>
<feature type="disulfide bond" evidence="12">
    <location>
        <begin position="1011"/>
        <end position="1029"/>
    </location>
</feature>
<dbReference type="SMART" id="SM00192">
    <property type="entry name" value="LDLa"/>
    <property type="match status" value="10"/>
</dbReference>
<evidence type="ECO:0000256" key="4">
    <source>
        <dbReference type="ARBA" id="ARBA00022692"/>
    </source>
</evidence>
<keyword evidence="6" id="KW-0677">Repeat</keyword>
<evidence type="ECO:0000256" key="8">
    <source>
        <dbReference type="ARBA" id="ARBA00023136"/>
    </source>
</evidence>
<keyword evidence="4 14" id="KW-0812">Transmembrane</keyword>
<feature type="disulfide bond" evidence="12">
    <location>
        <begin position="1086"/>
        <end position="1098"/>
    </location>
</feature>
<evidence type="ECO:0000313" key="16">
    <source>
        <dbReference type="EMBL" id="KYN07112.1"/>
    </source>
</evidence>
<keyword evidence="9 12" id="KW-1015">Disulfide bond</keyword>
<accession>A0A151INQ8</accession>
<dbReference type="PROSITE" id="PS51120">
    <property type="entry name" value="LDLRB"/>
    <property type="match status" value="4"/>
</dbReference>
<dbReference type="InterPro" id="IPR000742">
    <property type="entry name" value="EGF"/>
</dbReference>
<dbReference type="GO" id="GO:0006897">
    <property type="term" value="P:endocytosis"/>
    <property type="evidence" value="ECO:0007669"/>
    <property type="project" value="UniProtKB-KW"/>
</dbReference>
<feature type="repeat" description="LDL-receptor class B" evidence="13">
    <location>
        <begin position="336"/>
        <end position="379"/>
    </location>
</feature>